<dbReference type="Pfam" id="PF00005">
    <property type="entry name" value="ABC_tran"/>
    <property type="match status" value="1"/>
</dbReference>
<name>A0A939BZW0_9ACTN</name>
<evidence type="ECO:0000313" key="7">
    <source>
        <dbReference type="Proteomes" id="UP000663792"/>
    </source>
</evidence>
<keyword evidence="2" id="KW-0547">Nucleotide-binding</keyword>
<dbReference type="PANTHER" id="PTHR42788">
    <property type="entry name" value="TAURINE IMPORT ATP-BINDING PROTEIN-RELATED"/>
    <property type="match status" value="1"/>
</dbReference>
<feature type="domain" description="ABC transporter" evidence="5">
    <location>
        <begin position="26"/>
        <end position="260"/>
    </location>
</feature>
<accession>A0A939BZW0</accession>
<feature type="compositionally biased region" description="Polar residues" evidence="4">
    <location>
        <begin position="1"/>
        <end position="17"/>
    </location>
</feature>
<dbReference type="Gene3D" id="3.40.50.300">
    <property type="entry name" value="P-loop containing nucleotide triphosphate hydrolases"/>
    <property type="match status" value="1"/>
</dbReference>
<comment type="caution">
    <text evidence="6">The sequence shown here is derived from an EMBL/GenBank/DDBJ whole genome shotgun (WGS) entry which is preliminary data.</text>
</comment>
<dbReference type="GO" id="GO:0005524">
    <property type="term" value="F:ATP binding"/>
    <property type="evidence" value="ECO:0007669"/>
    <property type="project" value="UniProtKB-KW"/>
</dbReference>
<dbReference type="InterPro" id="IPR027417">
    <property type="entry name" value="P-loop_NTPase"/>
</dbReference>
<evidence type="ECO:0000256" key="2">
    <source>
        <dbReference type="ARBA" id="ARBA00022741"/>
    </source>
</evidence>
<organism evidence="6 7">
    <name type="scientific">Nakamurella leprariae</name>
    <dbReference type="NCBI Taxonomy" id="2803911"/>
    <lineage>
        <taxon>Bacteria</taxon>
        <taxon>Bacillati</taxon>
        <taxon>Actinomycetota</taxon>
        <taxon>Actinomycetes</taxon>
        <taxon>Nakamurellales</taxon>
        <taxon>Nakamurellaceae</taxon>
        <taxon>Nakamurella</taxon>
    </lineage>
</organism>
<keyword evidence="3 6" id="KW-0067">ATP-binding</keyword>
<evidence type="ECO:0000313" key="6">
    <source>
        <dbReference type="EMBL" id="MBM9468131.1"/>
    </source>
</evidence>
<sequence>MTNATVTSASAGPSTGRTLPAGTPVLDVEHLRKIYNEGKPHAKMAIDDVSFSVDKGEFVCIVGPSGAGKTTLLRCISGLAQASSGRLAFEGTPLTSVPDQLGLVFQDYGRSLYHWFTNAKNVGLPLAARGVPKAERARRVSEVLAEVGLPHVEQQYPWELSGGMQQRVAIARALSYHPDLLLMDEPFASVDAQTRFDLEDLILKVRRDLGITVVLVTHDIDEAIYLSDRIVVLSGSPSKVREVVDVPLGQDRDQVATRASDEFLELRRHLLDLVMPHGA</sequence>
<evidence type="ECO:0000256" key="4">
    <source>
        <dbReference type="SAM" id="MobiDB-lite"/>
    </source>
</evidence>
<dbReference type="InterPro" id="IPR017871">
    <property type="entry name" value="ABC_transporter-like_CS"/>
</dbReference>
<keyword evidence="7" id="KW-1185">Reference proteome</keyword>
<keyword evidence="1" id="KW-0813">Transport</keyword>
<reference evidence="6" key="1">
    <citation type="submission" date="2021-01" db="EMBL/GenBank/DDBJ databases">
        <title>YIM 132084 draft genome.</title>
        <authorList>
            <person name="An D."/>
        </authorList>
    </citation>
    <scope>NUCLEOTIDE SEQUENCE</scope>
    <source>
        <strain evidence="6">YIM 132084</strain>
    </source>
</reference>
<evidence type="ECO:0000256" key="1">
    <source>
        <dbReference type="ARBA" id="ARBA00022448"/>
    </source>
</evidence>
<protein>
    <submittedName>
        <fullName evidence="6">ABC transporter ATP-binding protein</fullName>
    </submittedName>
</protein>
<feature type="region of interest" description="Disordered" evidence="4">
    <location>
        <begin position="1"/>
        <end position="22"/>
    </location>
</feature>
<dbReference type="InterPro" id="IPR050166">
    <property type="entry name" value="ABC_transporter_ATP-bind"/>
</dbReference>
<dbReference type="PROSITE" id="PS00211">
    <property type="entry name" value="ABC_TRANSPORTER_1"/>
    <property type="match status" value="1"/>
</dbReference>
<evidence type="ECO:0000256" key="3">
    <source>
        <dbReference type="ARBA" id="ARBA00022840"/>
    </source>
</evidence>
<dbReference type="EMBL" id="JAERWK010000016">
    <property type="protein sequence ID" value="MBM9468131.1"/>
    <property type="molecule type" value="Genomic_DNA"/>
</dbReference>
<dbReference type="CDD" id="cd03293">
    <property type="entry name" value="ABC_NrtD_SsuB_transporters"/>
    <property type="match status" value="1"/>
</dbReference>
<dbReference type="SUPFAM" id="SSF52540">
    <property type="entry name" value="P-loop containing nucleoside triphosphate hydrolases"/>
    <property type="match status" value="1"/>
</dbReference>
<evidence type="ECO:0000259" key="5">
    <source>
        <dbReference type="PROSITE" id="PS50893"/>
    </source>
</evidence>
<dbReference type="InterPro" id="IPR003593">
    <property type="entry name" value="AAA+_ATPase"/>
</dbReference>
<dbReference type="SMART" id="SM00382">
    <property type="entry name" value="AAA"/>
    <property type="match status" value="1"/>
</dbReference>
<dbReference type="PROSITE" id="PS50893">
    <property type="entry name" value="ABC_TRANSPORTER_2"/>
    <property type="match status" value="1"/>
</dbReference>
<dbReference type="GO" id="GO:0016887">
    <property type="term" value="F:ATP hydrolysis activity"/>
    <property type="evidence" value="ECO:0007669"/>
    <property type="project" value="InterPro"/>
</dbReference>
<dbReference type="RefSeq" id="WP_205261085.1">
    <property type="nucleotide sequence ID" value="NZ_JAERWK010000016.1"/>
</dbReference>
<gene>
    <name evidence="6" type="ORF">JL106_12665</name>
</gene>
<dbReference type="PANTHER" id="PTHR42788:SF13">
    <property type="entry name" value="ALIPHATIC SULFONATES IMPORT ATP-BINDING PROTEIN SSUB"/>
    <property type="match status" value="1"/>
</dbReference>
<dbReference type="AlphaFoldDB" id="A0A939BZW0"/>
<proteinExistence type="predicted"/>
<dbReference type="InterPro" id="IPR003439">
    <property type="entry name" value="ABC_transporter-like_ATP-bd"/>
</dbReference>
<dbReference type="Proteomes" id="UP000663792">
    <property type="component" value="Unassembled WGS sequence"/>
</dbReference>